<dbReference type="InterPro" id="IPR027397">
    <property type="entry name" value="Catenin-bd_sf"/>
</dbReference>
<keyword evidence="2" id="KW-0472">Membrane</keyword>
<evidence type="ECO:0000313" key="7">
    <source>
        <dbReference type="EMBL" id="CAF4921234.1"/>
    </source>
</evidence>
<evidence type="ECO:0000256" key="2">
    <source>
        <dbReference type="ARBA" id="ARBA00022989"/>
    </source>
</evidence>
<dbReference type="Gene3D" id="4.10.900.10">
    <property type="entry name" value="TCF3-CBD (Catenin binding domain)"/>
    <property type="match status" value="1"/>
</dbReference>
<dbReference type="EMBL" id="CAJOBJ010007263">
    <property type="protein sequence ID" value="CAF4081700.1"/>
    <property type="molecule type" value="Genomic_DNA"/>
</dbReference>
<name>A0A8S2Q4W8_9BILA</name>
<gene>
    <name evidence="5" type="ORF">BYL167_LOCUS8636</name>
    <name evidence="6" type="ORF">GIL414_LOCUS16104</name>
    <name evidence="7" type="ORF">SMN809_LOCUS52718</name>
</gene>
<evidence type="ECO:0000313" key="5">
    <source>
        <dbReference type="EMBL" id="CAF3904277.1"/>
    </source>
</evidence>
<dbReference type="Proteomes" id="UP000676336">
    <property type="component" value="Unassembled WGS sequence"/>
</dbReference>
<dbReference type="Pfam" id="PF01049">
    <property type="entry name" value="CADH_Y-type_LIR"/>
    <property type="match status" value="1"/>
</dbReference>
<proteinExistence type="predicted"/>
<keyword evidence="1" id="KW-0812">Transmembrane</keyword>
<dbReference type="InterPro" id="IPR000233">
    <property type="entry name" value="Cadherin_Y-type_LIR"/>
</dbReference>
<accession>A0A8S2Q4W8</accession>
<evidence type="ECO:0000256" key="1">
    <source>
        <dbReference type="ARBA" id="ARBA00022692"/>
    </source>
</evidence>
<dbReference type="Proteomes" id="UP000681720">
    <property type="component" value="Unassembled WGS sequence"/>
</dbReference>
<dbReference type="EMBL" id="CAJOBH010002398">
    <property type="protein sequence ID" value="CAF3904277.1"/>
    <property type="molecule type" value="Genomic_DNA"/>
</dbReference>
<dbReference type="GO" id="GO:0005509">
    <property type="term" value="F:calcium ion binding"/>
    <property type="evidence" value="ECO:0007669"/>
    <property type="project" value="InterPro"/>
</dbReference>
<dbReference type="AlphaFoldDB" id="A0A8S2Q4W8"/>
<reference evidence="6" key="1">
    <citation type="submission" date="2021-02" db="EMBL/GenBank/DDBJ databases">
        <authorList>
            <person name="Nowell W R."/>
        </authorList>
    </citation>
    <scope>NUCLEOTIDE SEQUENCE</scope>
</reference>
<feature type="domain" description="Cadherin Y-type LIR-motif" evidence="4">
    <location>
        <begin position="24"/>
        <end position="65"/>
    </location>
</feature>
<feature type="non-terminal residue" evidence="6">
    <location>
        <position position="1"/>
    </location>
</feature>
<keyword evidence="2" id="KW-1133">Transmembrane helix</keyword>
<dbReference type="GO" id="GO:0007156">
    <property type="term" value="P:homophilic cell adhesion via plasma membrane adhesion molecules"/>
    <property type="evidence" value="ECO:0007669"/>
    <property type="project" value="InterPro"/>
</dbReference>
<protein>
    <recommendedName>
        <fullName evidence="4">Cadherin Y-type LIR-motif domain-containing protein</fullName>
    </recommendedName>
</protein>
<dbReference type="Proteomes" id="UP000681967">
    <property type="component" value="Unassembled WGS sequence"/>
</dbReference>
<organism evidence="6 8">
    <name type="scientific">Rotaria magnacalcarata</name>
    <dbReference type="NCBI Taxonomy" id="392030"/>
    <lineage>
        <taxon>Eukaryota</taxon>
        <taxon>Metazoa</taxon>
        <taxon>Spiralia</taxon>
        <taxon>Gnathifera</taxon>
        <taxon>Rotifera</taxon>
        <taxon>Eurotatoria</taxon>
        <taxon>Bdelloidea</taxon>
        <taxon>Philodinida</taxon>
        <taxon>Philodinidae</taxon>
        <taxon>Rotaria</taxon>
    </lineage>
</organism>
<evidence type="ECO:0000313" key="6">
    <source>
        <dbReference type="EMBL" id="CAF4081700.1"/>
    </source>
</evidence>
<evidence type="ECO:0000313" key="8">
    <source>
        <dbReference type="Proteomes" id="UP000681720"/>
    </source>
</evidence>
<evidence type="ECO:0000256" key="3">
    <source>
        <dbReference type="RuleBase" id="RU004357"/>
    </source>
</evidence>
<comment type="function">
    <text evidence="3">Cadherins are calcium-dependent cell adhesion proteins.</text>
</comment>
<evidence type="ECO:0000259" key="4">
    <source>
        <dbReference type="Pfam" id="PF01049"/>
    </source>
</evidence>
<dbReference type="EMBL" id="CAJOBI010179697">
    <property type="protein sequence ID" value="CAF4921234.1"/>
    <property type="molecule type" value="Genomic_DNA"/>
</dbReference>
<sequence length="66" mass="7546">IYYQPSLGIYIQQKINDQTISYANDTQLRYQYEGDGSIVSNLSSIESTSVPDDNNYSFLNSFKPKL</sequence>
<comment type="caution">
    <text evidence="6">The sequence shown here is derived from an EMBL/GenBank/DDBJ whole genome shotgun (WGS) entry which is preliminary data.</text>
</comment>